<dbReference type="PROSITE" id="PS50002">
    <property type="entry name" value="SH3"/>
    <property type="match status" value="1"/>
</dbReference>
<proteinExistence type="predicted"/>
<keyword evidence="6" id="KW-1185">Reference proteome</keyword>
<comment type="caution">
    <text evidence="5">The sequence shown here is derived from an EMBL/GenBank/DDBJ whole genome shotgun (WGS) entry which is preliminary data.</text>
</comment>
<dbReference type="PRINTS" id="PR00452">
    <property type="entry name" value="SH3DOMAIN"/>
</dbReference>
<evidence type="ECO:0000313" key="6">
    <source>
        <dbReference type="Proteomes" id="UP001476798"/>
    </source>
</evidence>
<accession>A0ABV0MIS4</accession>
<sequence length="289" mass="32766">MAIVHYYVLNETAKQLMEIDKPMPANAPGPSSEPAPLGPCTPGPSPSASPSNGNGSGHRRGVLKCLKYISKVHQSLCHFAFCKPVPSHLLYQFHANKIIFHFEGFSLESCRFYCYGFWLHFPLSSKMHLLQVPLLPQWGYRCPPKLHLLPLSFWPMPRCSCHSTCEYLSLLLTCPLNLYQMYRQGFTNYFLALLEIYLALYAYKPQKADELELRKGEMYRVTEKCQDGWFKGTSLRTAASGVFPGNYVTPVSRISRPLFISSLHPACDLSKLRQQHQLSISTPNCRCPA</sequence>
<dbReference type="Gene3D" id="2.30.30.40">
    <property type="entry name" value="SH3 Domains"/>
    <property type="match status" value="1"/>
</dbReference>
<dbReference type="InterPro" id="IPR001452">
    <property type="entry name" value="SH3_domain"/>
</dbReference>
<gene>
    <name evidence="5" type="ORF">GOODEAATRI_017855</name>
</gene>
<name>A0ABV0MIS4_9TELE</name>
<feature type="region of interest" description="Disordered" evidence="3">
    <location>
        <begin position="21"/>
        <end position="56"/>
    </location>
</feature>
<evidence type="ECO:0000256" key="1">
    <source>
        <dbReference type="ARBA" id="ARBA00022443"/>
    </source>
</evidence>
<dbReference type="PANTHER" id="PTHR14167:SF62">
    <property type="entry name" value="E3 UBIQUITIN-PROTEIN LIGASE SH3RF3"/>
    <property type="match status" value="1"/>
</dbReference>
<dbReference type="PANTHER" id="PTHR14167">
    <property type="entry name" value="SH3 DOMAIN-CONTAINING"/>
    <property type="match status" value="1"/>
</dbReference>
<dbReference type="Proteomes" id="UP001476798">
    <property type="component" value="Unassembled WGS sequence"/>
</dbReference>
<evidence type="ECO:0000256" key="2">
    <source>
        <dbReference type="PROSITE-ProRule" id="PRU00192"/>
    </source>
</evidence>
<dbReference type="SMART" id="SM00326">
    <property type="entry name" value="SH3"/>
    <property type="match status" value="1"/>
</dbReference>
<protein>
    <recommendedName>
        <fullName evidence="4">SH3 domain-containing protein</fullName>
    </recommendedName>
</protein>
<feature type="domain" description="SH3" evidence="4">
    <location>
        <begin position="192"/>
        <end position="253"/>
    </location>
</feature>
<dbReference type="Pfam" id="PF14604">
    <property type="entry name" value="SH3_9"/>
    <property type="match status" value="1"/>
</dbReference>
<evidence type="ECO:0000313" key="5">
    <source>
        <dbReference type="EMBL" id="MEQ2158990.1"/>
    </source>
</evidence>
<dbReference type="SUPFAM" id="SSF50044">
    <property type="entry name" value="SH3-domain"/>
    <property type="match status" value="1"/>
</dbReference>
<keyword evidence="1 2" id="KW-0728">SH3 domain</keyword>
<reference evidence="5 6" key="1">
    <citation type="submission" date="2021-06" db="EMBL/GenBank/DDBJ databases">
        <authorList>
            <person name="Palmer J.M."/>
        </authorList>
    </citation>
    <scope>NUCLEOTIDE SEQUENCE [LARGE SCALE GENOMIC DNA]</scope>
    <source>
        <strain evidence="5 6">GA_2019</strain>
        <tissue evidence="5">Muscle</tissue>
    </source>
</reference>
<dbReference type="EMBL" id="JAHRIO010001479">
    <property type="protein sequence ID" value="MEQ2158990.1"/>
    <property type="molecule type" value="Genomic_DNA"/>
</dbReference>
<evidence type="ECO:0000256" key="3">
    <source>
        <dbReference type="SAM" id="MobiDB-lite"/>
    </source>
</evidence>
<dbReference type="InterPro" id="IPR036028">
    <property type="entry name" value="SH3-like_dom_sf"/>
</dbReference>
<feature type="compositionally biased region" description="Pro residues" evidence="3">
    <location>
        <begin position="25"/>
        <end position="47"/>
    </location>
</feature>
<evidence type="ECO:0000259" key="4">
    <source>
        <dbReference type="PROSITE" id="PS50002"/>
    </source>
</evidence>
<organism evidence="5 6">
    <name type="scientific">Goodea atripinnis</name>
    <dbReference type="NCBI Taxonomy" id="208336"/>
    <lineage>
        <taxon>Eukaryota</taxon>
        <taxon>Metazoa</taxon>
        <taxon>Chordata</taxon>
        <taxon>Craniata</taxon>
        <taxon>Vertebrata</taxon>
        <taxon>Euteleostomi</taxon>
        <taxon>Actinopterygii</taxon>
        <taxon>Neopterygii</taxon>
        <taxon>Teleostei</taxon>
        <taxon>Neoteleostei</taxon>
        <taxon>Acanthomorphata</taxon>
        <taxon>Ovalentaria</taxon>
        <taxon>Atherinomorphae</taxon>
        <taxon>Cyprinodontiformes</taxon>
        <taxon>Goodeidae</taxon>
        <taxon>Goodea</taxon>
    </lineage>
</organism>
<dbReference type="InterPro" id="IPR050384">
    <property type="entry name" value="Endophilin_SH3RF"/>
</dbReference>